<feature type="compositionally biased region" description="Low complexity" evidence="1">
    <location>
        <begin position="39"/>
        <end position="73"/>
    </location>
</feature>
<dbReference type="EMBL" id="CP044108">
    <property type="protein sequence ID" value="QEU12601.1"/>
    <property type="molecule type" value="Genomic_DNA"/>
</dbReference>
<evidence type="ECO:0000256" key="2">
    <source>
        <dbReference type="SAM" id="Phobius"/>
    </source>
</evidence>
<evidence type="ECO:0000313" key="3">
    <source>
        <dbReference type="EMBL" id="QEU12601.1"/>
    </source>
</evidence>
<protein>
    <submittedName>
        <fullName evidence="3">Uncharacterized protein</fullName>
    </submittedName>
</protein>
<dbReference type="SUPFAM" id="SSF81995">
    <property type="entry name" value="beta-sandwich domain of Sec23/24"/>
    <property type="match status" value="1"/>
</dbReference>
<keyword evidence="2" id="KW-0472">Membrane</keyword>
<keyword evidence="2" id="KW-1133">Transmembrane helix</keyword>
<organism evidence="3 4">
    <name type="scientific">Dermabacter vaginalis</name>
    <dbReference type="NCBI Taxonomy" id="1630135"/>
    <lineage>
        <taxon>Bacteria</taxon>
        <taxon>Bacillati</taxon>
        <taxon>Actinomycetota</taxon>
        <taxon>Actinomycetes</taxon>
        <taxon>Micrococcales</taxon>
        <taxon>Dermabacteraceae</taxon>
        <taxon>Dermabacter</taxon>
    </lineage>
</organism>
<name>A0ABX6A897_9MICO</name>
<evidence type="ECO:0000256" key="1">
    <source>
        <dbReference type="SAM" id="MobiDB-lite"/>
    </source>
</evidence>
<keyword evidence="2" id="KW-0812">Transmembrane</keyword>
<keyword evidence="4" id="KW-1185">Reference proteome</keyword>
<proteinExistence type="predicted"/>
<gene>
    <name evidence="3" type="ORF">FOB48_09980</name>
</gene>
<dbReference type="Proteomes" id="UP000323865">
    <property type="component" value="Chromosome"/>
</dbReference>
<feature type="region of interest" description="Disordered" evidence="1">
    <location>
        <begin position="1"/>
        <end position="75"/>
    </location>
</feature>
<evidence type="ECO:0000313" key="4">
    <source>
        <dbReference type="Proteomes" id="UP000323865"/>
    </source>
</evidence>
<dbReference type="RefSeq" id="WP_150333723.1">
    <property type="nucleotide sequence ID" value="NZ_CP044108.1"/>
</dbReference>
<feature type="transmembrane region" description="Helical" evidence="2">
    <location>
        <begin position="99"/>
        <end position="121"/>
    </location>
</feature>
<feature type="transmembrane region" description="Helical" evidence="2">
    <location>
        <begin position="246"/>
        <end position="272"/>
    </location>
</feature>
<reference evidence="3 4" key="1">
    <citation type="submission" date="2019-09" db="EMBL/GenBank/DDBJ databases">
        <title>FDA dAtabase for Regulatory Grade micrObial Sequences (FDA-ARGOS): Supporting development and validation of Infectious Disease Dx tests.</title>
        <authorList>
            <person name="Sciortino C."/>
            <person name="Tallon L."/>
            <person name="Sadzewicz L."/>
            <person name="Vavikolanu K."/>
            <person name="Mehta A."/>
            <person name="Aluvathingal J."/>
            <person name="Nadendla S."/>
            <person name="Nandy P."/>
            <person name="Geyer C."/>
            <person name="Yan Y."/>
            <person name="Sichtig H."/>
        </authorList>
    </citation>
    <scope>NUCLEOTIDE SEQUENCE [LARGE SCALE GENOMIC DNA]</scope>
    <source>
        <strain evidence="3 4">FDAARGOS_640</strain>
    </source>
</reference>
<sequence length="280" mass="29654">MSDSFNGNDRPRPTYGQSANEAPGQYPPYGQPSAPEAAGSNQYQSSPQYSQGQQYQQQNQQFSQPQYSPQGQQGAFGGYGTPYNYGGAAAKPKQKPIGIALTLIGVVFMIIAAILFGVAAWRTGAGFMDEMGGLENLDKANSQFESGKATYDFEVDGIEVMVVYVPEVDKDNATCKAVLADGTELDTEASTDSESLEIDGKNYVPYKDTFVANNVKGKGTLTCESVSGAVSVIGPINPINMLGGGFGWGIASLVCGLLGGFLFFVGVIVMIVRAIGRSRN</sequence>
<accession>A0ABX6A897</accession>